<evidence type="ECO:0000256" key="1">
    <source>
        <dbReference type="SAM" id="Phobius"/>
    </source>
</evidence>
<proteinExistence type="predicted"/>
<name>A8LKG8_DINSH</name>
<protein>
    <recommendedName>
        <fullName evidence="4">DUF1523 domain-containing protein</fullName>
    </recommendedName>
</protein>
<dbReference type="eggNOG" id="ENOG5032VK6">
    <property type="taxonomic scope" value="Bacteria"/>
</dbReference>
<dbReference type="HOGENOM" id="CLU_112460_0_0_5"/>
<dbReference type="Pfam" id="PF07509">
    <property type="entry name" value="DUF1523"/>
    <property type="match status" value="1"/>
</dbReference>
<dbReference type="RefSeq" id="WP_012179679.1">
    <property type="nucleotide sequence ID" value="NC_009952.1"/>
</dbReference>
<dbReference type="OrthoDB" id="5354324at2"/>
<dbReference type="STRING" id="398580.Dshi_3018"/>
<keyword evidence="1" id="KW-1133">Transmembrane helix</keyword>
<reference evidence="3" key="1">
    <citation type="journal article" date="2010" name="ISME J.">
        <title>The complete genome sequence of the algal symbiont Dinoroseobacter shibae: a hitchhiker's guide to life in the sea.</title>
        <authorList>
            <person name="Wagner-Dobler I."/>
            <person name="Ballhausen B."/>
            <person name="Berger M."/>
            <person name="Brinkhoff T."/>
            <person name="Buchholz I."/>
            <person name="Bunk B."/>
            <person name="Cypionka H."/>
            <person name="Daniel R."/>
            <person name="Drepper T."/>
            <person name="Gerdts G."/>
            <person name="Hahnke S."/>
            <person name="Han C."/>
            <person name="Jahn D."/>
            <person name="Kalhoefer D."/>
            <person name="Kiss H."/>
            <person name="Klenk H.P."/>
            <person name="Kyrpides N."/>
            <person name="Liebl W."/>
            <person name="Liesegang H."/>
            <person name="Meincke L."/>
            <person name="Pati A."/>
            <person name="Petersen J."/>
            <person name="Piekarski T."/>
            <person name="Pommerenke C."/>
            <person name="Pradella S."/>
            <person name="Pukall R."/>
            <person name="Rabus R."/>
            <person name="Stackebrandt E."/>
            <person name="Thole S."/>
            <person name="Thompson L."/>
            <person name="Tielen P."/>
            <person name="Tomasch J."/>
            <person name="von Jan M."/>
            <person name="Wanphrut N."/>
            <person name="Wichels A."/>
            <person name="Zech H."/>
            <person name="Simon M."/>
        </authorList>
    </citation>
    <scope>NUCLEOTIDE SEQUENCE [LARGE SCALE GENOMIC DNA]</scope>
    <source>
        <strain evidence="3">DSM 16493 / NCIMB 14021 / DFL 12</strain>
    </source>
</reference>
<dbReference type="EMBL" id="CP000830">
    <property type="protein sequence ID" value="ABV94751.1"/>
    <property type="molecule type" value="Genomic_DNA"/>
</dbReference>
<keyword evidence="1" id="KW-0472">Membrane</keyword>
<keyword evidence="1" id="KW-0812">Transmembrane</keyword>
<feature type="transmembrane region" description="Helical" evidence="1">
    <location>
        <begin position="150"/>
        <end position="170"/>
    </location>
</feature>
<accession>A8LKG8</accession>
<dbReference type="AlphaFoldDB" id="A8LKG8"/>
<dbReference type="InterPro" id="IPR011088">
    <property type="entry name" value="Phage_phiNM3_A0EWY4"/>
</dbReference>
<evidence type="ECO:0000313" key="2">
    <source>
        <dbReference type="EMBL" id="ABV94751.1"/>
    </source>
</evidence>
<evidence type="ECO:0000313" key="3">
    <source>
        <dbReference type="Proteomes" id="UP000006833"/>
    </source>
</evidence>
<organism evidence="2 3">
    <name type="scientific">Dinoroseobacter shibae (strain DSM 16493 / NCIMB 14021 / DFL 12)</name>
    <dbReference type="NCBI Taxonomy" id="398580"/>
    <lineage>
        <taxon>Bacteria</taxon>
        <taxon>Pseudomonadati</taxon>
        <taxon>Pseudomonadota</taxon>
        <taxon>Alphaproteobacteria</taxon>
        <taxon>Rhodobacterales</taxon>
        <taxon>Roseobacteraceae</taxon>
        <taxon>Dinoroseobacter</taxon>
    </lineage>
</organism>
<gene>
    <name evidence="2" type="ordered locus">Dshi_3018</name>
</gene>
<keyword evidence="3" id="KW-1185">Reference proteome</keyword>
<dbReference type="KEGG" id="dsh:Dshi_3018"/>
<sequence length="217" mass="25728">MFWTYLRWTLKLTLLVLIGGLLHYVLPQHDVVRIVDAYERRIDFTDNNRIFWAQPDSGAPVADNRDVRFIDAVRPNGKQIVYRNEDTNWSWPFYFKFDSSDLNAAAKDLVSTAEEPTWVIIRHYGWRSNFFSIFPNAVHLTVTDTPDPRIIPWFNIAFFLVLALIGLRIWRWWVNFHEDRIEPLVDDVVIAMHRAEDKADRTGGRIARWWDRVRGRA</sequence>
<dbReference type="Proteomes" id="UP000006833">
    <property type="component" value="Chromosome"/>
</dbReference>
<evidence type="ECO:0008006" key="4">
    <source>
        <dbReference type="Google" id="ProtNLM"/>
    </source>
</evidence>